<dbReference type="AlphaFoldDB" id="A0A6S7ASZ7"/>
<reference evidence="7 8" key="1">
    <citation type="submission" date="2020-04" db="EMBL/GenBank/DDBJ databases">
        <authorList>
            <person name="De Canck E."/>
        </authorList>
    </citation>
    <scope>NUCLEOTIDE SEQUENCE [LARGE SCALE GENOMIC DNA]</scope>
    <source>
        <strain evidence="7 8">LMG 3458</strain>
    </source>
</reference>
<dbReference type="InterPro" id="IPR050223">
    <property type="entry name" value="D-isomer_2-hydroxyacid_DH"/>
</dbReference>
<dbReference type="GO" id="GO:0030267">
    <property type="term" value="F:glyoxylate reductase (NADPH) activity"/>
    <property type="evidence" value="ECO:0007669"/>
    <property type="project" value="TreeGrafter"/>
</dbReference>
<dbReference type="InterPro" id="IPR006139">
    <property type="entry name" value="D-isomer_2_OHA_DH_cat_dom"/>
</dbReference>
<feature type="domain" description="D-isomer specific 2-hydroxyacid dehydrogenase catalytic" evidence="5">
    <location>
        <begin position="25"/>
        <end position="316"/>
    </location>
</feature>
<name>A0A6S7ASZ7_9BURK</name>
<feature type="domain" description="D-isomer specific 2-hydroxyacid dehydrogenase NAD-binding" evidence="6">
    <location>
        <begin position="121"/>
        <end position="292"/>
    </location>
</feature>
<dbReference type="Pfam" id="PF00389">
    <property type="entry name" value="2-Hacid_dh"/>
    <property type="match status" value="1"/>
</dbReference>
<dbReference type="PANTHER" id="PTHR10996:SF178">
    <property type="entry name" value="2-HYDROXYACID DEHYDROGENASE YGL185C-RELATED"/>
    <property type="match status" value="1"/>
</dbReference>
<dbReference type="Gene3D" id="3.40.50.720">
    <property type="entry name" value="NAD(P)-binding Rossmann-like Domain"/>
    <property type="match status" value="2"/>
</dbReference>
<accession>A0A6S7ASZ7</accession>
<evidence type="ECO:0000256" key="4">
    <source>
        <dbReference type="RuleBase" id="RU003719"/>
    </source>
</evidence>
<evidence type="ECO:0000259" key="6">
    <source>
        <dbReference type="Pfam" id="PF02826"/>
    </source>
</evidence>
<comment type="similarity">
    <text evidence="4">Belongs to the D-isomer specific 2-hydroxyacid dehydrogenase family.</text>
</comment>
<dbReference type="CDD" id="cd12156">
    <property type="entry name" value="HPPR"/>
    <property type="match status" value="1"/>
</dbReference>
<proteinExistence type="inferred from homology"/>
<keyword evidence="1" id="KW-0521">NADP</keyword>
<dbReference type="SUPFAM" id="SSF52283">
    <property type="entry name" value="Formate/glycerate dehydrogenase catalytic domain-like"/>
    <property type="match status" value="1"/>
</dbReference>
<evidence type="ECO:0000313" key="8">
    <source>
        <dbReference type="Proteomes" id="UP000494111"/>
    </source>
</evidence>
<sequence>MNAAGATPLAAHPMKIPLLILCPVVSANLDALKQRYDVTYAPSADERKAAIATHGARFQAVLTIGTIGLTAEEIAAMPALALVSCMGVGHERVDVDAAKARGIVVTNGRGANDECVADHAMGLVIACIRDFRKLDQLCRDGVWRTAITPPRNVSGKRLGILGMGAIGEKIATRAQGFSMPVAYHNRKAKPGSPHQYFDSVLGLAAWCDVLVCAAPGGASTHHMINADVLQALGADGYLVNVGRGSIVDTQALAAALAAGTIAGAGIDVYESEPQPPAELIGLDNLTLTPHLAGWSPESIQAQFTTFVQNIDGHFSGSGAVTPI</sequence>
<keyword evidence="3" id="KW-0520">NAD</keyword>
<evidence type="ECO:0000313" key="7">
    <source>
        <dbReference type="EMBL" id="CAB3733554.1"/>
    </source>
</evidence>
<dbReference type="GO" id="GO:0005829">
    <property type="term" value="C:cytosol"/>
    <property type="evidence" value="ECO:0007669"/>
    <property type="project" value="TreeGrafter"/>
</dbReference>
<dbReference type="InterPro" id="IPR036291">
    <property type="entry name" value="NAD(P)-bd_dom_sf"/>
</dbReference>
<evidence type="ECO:0000256" key="1">
    <source>
        <dbReference type="ARBA" id="ARBA00022857"/>
    </source>
</evidence>
<dbReference type="SUPFAM" id="SSF51735">
    <property type="entry name" value="NAD(P)-binding Rossmann-fold domains"/>
    <property type="match status" value="1"/>
</dbReference>
<dbReference type="EC" id="1.1.1.215" evidence="7"/>
<dbReference type="EMBL" id="CADIJO010000024">
    <property type="protein sequence ID" value="CAB3733554.1"/>
    <property type="molecule type" value="Genomic_DNA"/>
</dbReference>
<dbReference type="InterPro" id="IPR006140">
    <property type="entry name" value="D-isomer_DH_NAD-bd"/>
</dbReference>
<evidence type="ECO:0000256" key="3">
    <source>
        <dbReference type="ARBA" id="ARBA00023027"/>
    </source>
</evidence>
<dbReference type="PANTHER" id="PTHR10996">
    <property type="entry name" value="2-HYDROXYACID DEHYDROGENASE-RELATED"/>
    <property type="match status" value="1"/>
</dbReference>
<dbReference type="GO" id="GO:0016618">
    <property type="term" value="F:hydroxypyruvate reductase [NAD(P)H] activity"/>
    <property type="evidence" value="ECO:0007669"/>
    <property type="project" value="TreeGrafter"/>
</dbReference>
<dbReference type="Pfam" id="PF02826">
    <property type="entry name" value="2-Hacid_dh_C"/>
    <property type="match status" value="1"/>
</dbReference>
<dbReference type="GO" id="GO:0051287">
    <property type="term" value="F:NAD binding"/>
    <property type="evidence" value="ECO:0007669"/>
    <property type="project" value="InterPro"/>
</dbReference>
<evidence type="ECO:0000259" key="5">
    <source>
        <dbReference type="Pfam" id="PF00389"/>
    </source>
</evidence>
<keyword evidence="2 4" id="KW-0560">Oxidoreductase</keyword>
<dbReference type="Proteomes" id="UP000494111">
    <property type="component" value="Unassembled WGS sequence"/>
</dbReference>
<dbReference type="FunFam" id="3.40.50.720:FF:000213">
    <property type="entry name" value="Putative 2-hydroxyacid dehydrogenase"/>
    <property type="match status" value="1"/>
</dbReference>
<evidence type="ECO:0000256" key="2">
    <source>
        <dbReference type="ARBA" id="ARBA00023002"/>
    </source>
</evidence>
<dbReference type="GO" id="GO:0008873">
    <property type="term" value="F:gluconate 2-dehydrogenase activity"/>
    <property type="evidence" value="ECO:0007669"/>
    <property type="project" value="UniProtKB-EC"/>
</dbReference>
<protein>
    <submittedName>
        <fullName evidence="7">2-ketogluconate reductase</fullName>
        <ecNumber evidence="7">1.1.1.215</ecNumber>
    </submittedName>
</protein>
<organism evidence="7 8">
    <name type="scientific">Achromobacter deleyi</name>
    <dbReference type="NCBI Taxonomy" id="1353891"/>
    <lineage>
        <taxon>Bacteria</taxon>
        <taxon>Pseudomonadati</taxon>
        <taxon>Pseudomonadota</taxon>
        <taxon>Betaproteobacteria</taxon>
        <taxon>Burkholderiales</taxon>
        <taxon>Alcaligenaceae</taxon>
        <taxon>Achromobacter</taxon>
    </lineage>
</organism>
<gene>
    <name evidence="7" type="ORF">LMG3458_05066</name>
</gene>